<accession>A0A553IEG7</accession>
<name>A0A553IEG7_9PEZI</name>
<feature type="domain" description="Saccharopine dehydrogenase NADP binding" evidence="1">
    <location>
        <begin position="331"/>
        <end position="427"/>
    </location>
</feature>
<reference evidence="3" key="1">
    <citation type="submission" date="2019-06" db="EMBL/GenBank/DDBJ databases">
        <title>Draft genome sequence of the griseofulvin-producing fungus Xylaria cubensis strain G536.</title>
        <authorList>
            <person name="Mead M.E."/>
            <person name="Raja H.A."/>
            <person name="Steenwyk J.L."/>
            <person name="Knowles S.L."/>
            <person name="Oberlies N.H."/>
            <person name="Rokas A."/>
        </authorList>
    </citation>
    <scope>NUCLEOTIDE SEQUENCE [LARGE SCALE GENOMIC DNA]</scope>
    <source>
        <strain evidence="3">G536</strain>
    </source>
</reference>
<comment type="caution">
    <text evidence="2">The sequence shown here is derived from an EMBL/GenBank/DDBJ whole genome shotgun (WGS) entry which is preliminary data.</text>
</comment>
<keyword evidence="3" id="KW-1185">Reference proteome</keyword>
<dbReference type="PANTHER" id="PTHR43781:SF1">
    <property type="entry name" value="SACCHAROPINE DEHYDROGENASE"/>
    <property type="match status" value="1"/>
</dbReference>
<evidence type="ECO:0000313" key="2">
    <source>
        <dbReference type="EMBL" id="TRX98576.1"/>
    </source>
</evidence>
<dbReference type="Proteomes" id="UP000319160">
    <property type="component" value="Unassembled WGS sequence"/>
</dbReference>
<evidence type="ECO:0000313" key="3">
    <source>
        <dbReference type="Proteomes" id="UP000319160"/>
    </source>
</evidence>
<dbReference type="InterPro" id="IPR005097">
    <property type="entry name" value="Sacchrp_dh_NADP-bd"/>
</dbReference>
<dbReference type="EMBL" id="VFLP01000002">
    <property type="protein sequence ID" value="TRX98576.1"/>
    <property type="molecule type" value="Genomic_DNA"/>
</dbReference>
<sequence>MKISNPAIPLGSVVVVIGANGYIGVEANRVPSSGAAGVLYISTPIIFDPDPAKVVEPTVNGTLNILNAAARAKVRRFVLNGSSKAVETTVYNQPHELTTKTFNHEAIQKARNESASPTFQRSLDVYSAGRTAAELAFWSWIEENKPSFVANCVVPDGNFGRVLGRKHAGQGSSFGMLKRAFAGEWTDVFPYLAFYIDVEDCARLLVAALALSSIKSERIFAYFKNGTWNDLRHRARKLFPERTDIVTGEDFAIEGRDLSTAPEPIQRAKEILQEIGLPGFVSEDEMLRKFVESTRVECDAICGTLGSELARQENDLATFGMEFTRGDKEAETQLVLGGRSQDKLAELATQLAVPYIVFGVENSNAIALALKDIKVLLNCAGPFRETAEPLIAACIKQGIHYLDISAELHSYQLAEKLDEEANRSGVMLLPGCGGSVSMLGCLVLHALRSAEQVASIDVALHISGPMSRGSAISAAASISPECLQRRDGNIVQQDINNTKQFDFDDGNGAVSCFPVMLPDLITIWKLTRVPDIRIFVRASAGSFPTTDLAALPDGPTAEEREANPYHASVIITEQDNSTRRAVLHTVNGYSFTGIASVEAAKRVLVGEVKGGFQTPADVFGKDFVKSVAGSQLVDL</sequence>
<gene>
    <name evidence="2" type="ORF">FHL15_000650</name>
</gene>
<dbReference type="Gene3D" id="3.40.50.720">
    <property type="entry name" value="NAD(P)-binding Rossmann-like Domain"/>
    <property type="match status" value="2"/>
</dbReference>
<dbReference type="AlphaFoldDB" id="A0A553IEG7"/>
<dbReference type="OrthoDB" id="10268090at2759"/>
<dbReference type="PANTHER" id="PTHR43781">
    <property type="entry name" value="SACCHAROPINE DEHYDROGENASE"/>
    <property type="match status" value="1"/>
</dbReference>
<dbReference type="Pfam" id="PF03435">
    <property type="entry name" value="Sacchrp_dh_NADP"/>
    <property type="match status" value="1"/>
</dbReference>
<proteinExistence type="predicted"/>
<protein>
    <recommendedName>
        <fullName evidence="1">Saccharopine dehydrogenase NADP binding domain-containing protein</fullName>
    </recommendedName>
</protein>
<evidence type="ECO:0000259" key="1">
    <source>
        <dbReference type="Pfam" id="PF03435"/>
    </source>
</evidence>
<organism evidence="2 3">
    <name type="scientific">Xylaria flabelliformis</name>
    <dbReference type="NCBI Taxonomy" id="2512241"/>
    <lineage>
        <taxon>Eukaryota</taxon>
        <taxon>Fungi</taxon>
        <taxon>Dikarya</taxon>
        <taxon>Ascomycota</taxon>
        <taxon>Pezizomycotina</taxon>
        <taxon>Sordariomycetes</taxon>
        <taxon>Xylariomycetidae</taxon>
        <taxon>Xylariales</taxon>
        <taxon>Xylariaceae</taxon>
        <taxon>Xylaria</taxon>
    </lineage>
</organism>
<dbReference type="InterPro" id="IPR036291">
    <property type="entry name" value="NAD(P)-bd_dom_sf"/>
</dbReference>
<dbReference type="SUPFAM" id="SSF51735">
    <property type="entry name" value="NAD(P)-binding Rossmann-fold domains"/>
    <property type="match status" value="2"/>
</dbReference>